<dbReference type="InterPro" id="IPR005828">
    <property type="entry name" value="MFS_sugar_transport-like"/>
</dbReference>
<dbReference type="Proteomes" id="UP000248349">
    <property type="component" value="Unassembled WGS sequence"/>
</dbReference>
<gene>
    <name evidence="7" type="ORF">BP01DRAFT_6877</name>
</gene>
<evidence type="ECO:0000256" key="5">
    <source>
        <dbReference type="SAM" id="MobiDB-lite"/>
    </source>
</evidence>
<dbReference type="STRING" id="1450539.A0A319AUT6"/>
<dbReference type="InterPro" id="IPR036259">
    <property type="entry name" value="MFS_trans_sf"/>
</dbReference>
<evidence type="ECO:0008006" key="9">
    <source>
        <dbReference type="Google" id="ProtNLM"/>
    </source>
</evidence>
<evidence type="ECO:0000256" key="1">
    <source>
        <dbReference type="ARBA" id="ARBA00004370"/>
    </source>
</evidence>
<dbReference type="EMBL" id="KZ821218">
    <property type="protein sequence ID" value="PYH49812.1"/>
    <property type="molecule type" value="Genomic_DNA"/>
</dbReference>
<reference evidence="7 8" key="1">
    <citation type="submission" date="2016-12" db="EMBL/GenBank/DDBJ databases">
        <title>The genomes of Aspergillus section Nigri reveals drivers in fungal speciation.</title>
        <authorList>
            <consortium name="DOE Joint Genome Institute"/>
            <person name="Vesth T.C."/>
            <person name="Nybo J."/>
            <person name="Theobald S."/>
            <person name="Brandl J."/>
            <person name="Frisvad J.C."/>
            <person name="Nielsen K.F."/>
            <person name="Lyhne E.K."/>
            <person name="Kogle M.E."/>
            <person name="Kuo A."/>
            <person name="Riley R."/>
            <person name="Clum A."/>
            <person name="Nolan M."/>
            <person name="Lipzen A."/>
            <person name="Salamov A."/>
            <person name="Henrissat B."/>
            <person name="Wiebenga A."/>
            <person name="De Vries R.P."/>
            <person name="Grigoriev I.V."/>
            <person name="Mortensen U.H."/>
            <person name="Andersen M.R."/>
            <person name="Baker S.E."/>
        </authorList>
    </citation>
    <scope>NUCLEOTIDE SEQUENCE [LARGE SCALE GENOMIC DNA]</scope>
    <source>
        <strain evidence="7 8">JOP 1030-1</strain>
    </source>
</reference>
<evidence type="ECO:0000313" key="8">
    <source>
        <dbReference type="Proteomes" id="UP000248349"/>
    </source>
</evidence>
<dbReference type="GeneID" id="37081253"/>
<evidence type="ECO:0000256" key="6">
    <source>
        <dbReference type="SAM" id="Phobius"/>
    </source>
</evidence>
<evidence type="ECO:0000256" key="4">
    <source>
        <dbReference type="ARBA" id="ARBA00023136"/>
    </source>
</evidence>
<keyword evidence="2 6" id="KW-0812">Transmembrane</keyword>
<sequence>MALGFQLRQPPGCHCGRARRRRRLRPLRAAHPDHRVLLPVDRLQLRAILQPDARPAVRGRADQRLRHRLLSDLRLRLRRRCDPGPASIRHPEGDNLAGQRIILPHPYRHAVGATLHHAGLRPFLPGPRPTGYAIGLATVSCLVWSVVFAVVIPYAMDADEGNWGGKLGFLFAGASFVSAGMCFWWLPETQGRTFEELEAMFEQGVRSRRFDRCVVVIGEVEGGVGGKQGGREGKAQGRVGHSGEALKMG</sequence>
<evidence type="ECO:0000256" key="2">
    <source>
        <dbReference type="ARBA" id="ARBA00022692"/>
    </source>
</evidence>
<evidence type="ECO:0000256" key="3">
    <source>
        <dbReference type="ARBA" id="ARBA00022989"/>
    </source>
</evidence>
<evidence type="ECO:0000313" key="7">
    <source>
        <dbReference type="EMBL" id="PYH49812.1"/>
    </source>
</evidence>
<comment type="subcellular location">
    <subcellularLocation>
        <location evidence="1">Membrane</location>
    </subcellularLocation>
</comment>
<feature type="transmembrane region" description="Helical" evidence="6">
    <location>
        <begin position="131"/>
        <end position="155"/>
    </location>
</feature>
<dbReference type="Gene3D" id="1.20.1250.20">
    <property type="entry name" value="MFS general substrate transporter like domains"/>
    <property type="match status" value="1"/>
</dbReference>
<keyword evidence="3 6" id="KW-1133">Transmembrane helix</keyword>
<dbReference type="GO" id="GO:0022857">
    <property type="term" value="F:transmembrane transporter activity"/>
    <property type="evidence" value="ECO:0007669"/>
    <property type="project" value="InterPro"/>
</dbReference>
<dbReference type="AlphaFoldDB" id="A0A319AUT6"/>
<feature type="transmembrane region" description="Helical" evidence="6">
    <location>
        <begin position="167"/>
        <end position="186"/>
    </location>
</feature>
<keyword evidence="8" id="KW-1185">Reference proteome</keyword>
<keyword evidence="4 6" id="KW-0472">Membrane</keyword>
<organism evidence="7 8">
    <name type="scientific">Aspergillus saccharolyticus JOP 1030-1</name>
    <dbReference type="NCBI Taxonomy" id="1450539"/>
    <lineage>
        <taxon>Eukaryota</taxon>
        <taxon>Fungi</taxon>
        <taxon>Dikarya</taxon>
        <taxon>Ascomycota</taxon>
        <taxon>Pezizomycotina</taxon>
        <taxon>Eurotiomycetes</taxon>
        <taxon>Eurotiomycetidae</taxon>
        <taxon>Eurotiales</taxon>
        <taxon>Aspergillaceae</taxon>
        <taxon>Aspergillus</taxon>
        <taxon>Aspergillus subgen. Circumdati</taxon>
    </lineage>
</organism>
<proteinExistence type="predicted"/>
<dbReference type="Pfam" id="PF00083">
    <property type="entry name" value="Sugar_tr"/>
    <property type="match status" value="1"/>
</dbReference>
<dbReference type="RefSeq" id="XP_025435794.1">
    <property type="nucleotide sequence ID" value="XM_025580024.1"/>
</dbReference>
<dbReference type="GO" id="GO:0016020">
    <property type="term" value="C:membrane"/>
    <property type="evidence" value="ECO:0007669"/>
    <property type="project" value="UniProtKB-SubCell"/>
</dbReference>
<protein>
    <recommendedName>
        <fullName evidence="9">Major facilitator superfamily (MFS) profile domain-containing protein</fullName>
    </recommendedName>
</protein>
<dbReference type="SUPFAM" id="SSF103473">
    <property type="entry name" value="MFS general substrate transporter"/>
    <property type="match status" value="1"/>
</dbReference>
<accession>A0A319AUT6</accession>
<feature type="region of interest" description="Disordered" evidence="5">
    <location>
        <begin position="226"/>
        <end position="249"/>
    </location>
</feature>
<name>A0A319AUT6_9EURO</name>
<dbReference type="OrthoDB" id="6612291at2759"/>